<accession>A0A1I5S0K4</accession>
<dbReference type="Proteomes" id="UP000199227">
    <property type="component" value="Unassembled WGS sequence"/>
</dbReference>
<sequence>MQNIYKDIFMEDLQKVYDEILRREKQLGQYYDLLNSGHAEAEEWVGDFLRRLELPVTPETRMAALTRLIGLRDDALTQVLEKEGRDEEAVIEAKETAYKMVADFYLKRHLELLDWIEDEALLTPFYREVLKEAHRVGEAMSNWQSAWTAHIIHGVNRELYELFNGDEEKIYEMLESENLLDLREEGCIGDRCYSVLKKTRKGFKSVPYAKAFRMEVQEVVNKLENMRGVLAQMEDEVFGQQAEWLAYIDALIDAFSHPETDGLIKKWAEVDRKWMAITAPIQIGHPLEYYEDHYRKAVALEWDVRLSSPKLMQESKIAKQISSMAESLANEFGEEAQRVNANCLKQVERTQLYIGVPALFYGAEFQGLFSAQVVPNDTEVSSELGKKIFAFADNVLESKKARPVMRLAREVFGDDFVLHQRKIMFEQPELWHKVYEITTIGHEYGHILWVDDNTETQMNGSGNYKNVEEFKATVGGLMAFFMHEDEALKEEILRDTVARAVSLMSWRKTGEVEPYYVEGLLHLDILFEAGVLDFKDGKLTIDLSENAYRKQKALYQARYIKLAHEFYLPKCDAGKFLSNYVEKVDGIWLPKDEKVRNFVDHYWTRYLEIGQETMPF</sequence>
<feature type="domain" description="DUF7897" evidence="1">
    <location>
        <begin position="10"/>
        <end position="613"/>
    </location>
</feature>
<dbReference type="NCBIfam" id="NF033805">
    <property type="entry name" value="invasion_CiaB"/>
    <property type="match status" value="1"/>
</dbReference>
<evidence type="ECO:0000313" key="3">
    <source>
        <dbReference type="Proteomes" id="UP000199227"/>
    </source>
</evidence>
<dbReference type="EMBL" id="FOXB01000030">
    <property type="protein sequence ID" value="SFP64318.1"/>
    <property type="molecule type" value="Genomic_DNA"/>
</dbReference>
<protein>
    <recommendedName>
        <fullName evidence="1">DUF7897 domain-containing protein</fullName>
    </recommendedName>
</protein>
<organism evidence="2 3">
    <name type="scientific">Hydrogenimonas thermophila</name>
    <dbReference type="NCBI Taxonomy" id="223786"/>
    <lineage>
        <taxon>Bacteria</taxon>
        <taxon>Pseudomonadati</taxon>
        <taxon>Campylobacterota</taxon>
        <taxon>Epsilonproteobacteria</taxon>
        <taxon>Campylobacterales</taxon>
        <taxon>Hydrogenimonadaceae</taxon>
        <taxon>Hydrogenimonas</taxon>
    </lineage>
</organism>
<keyword evidence="3" id="KW-1185">Reference proteome</keyword>
<evidence type="ECO:0000313" key="2">
    <source>
        <dbReference type="EMBL" id="SFP64318.1"/>
    </source>
</evidence>
<evidence type="ECO:0000259" key="1">
    <source>
        <dbReference type="Pfam" id="PF25448"/>
    </source>
</evidence>
<gene>
    <name evidence="2" type="ORF">SAMN05216234_1305</name>
</gene>
<name>A0A1I5S0K4_9BACT</name>
<dbReference type="Pfam" id="PF25448">
    <property type="entry name" value="DUF7897"/>
    <property type="match status" value="1"/>
</dbReference>
<dbReference type="InterPro" id="IPR057219">
    <property type="entry name" value="DUF7897"/>
</dbReference>
<proteinExistence type="predicted"/>
<dbReference type="AlphaFoldDB" id="A0A1I5S0K4"/>
<dbReference type="RefSeq" id="WP_245757050.1">
    <property type="nucleotide sequence ID" value="NZ_FOXB01000030.1"/>
</dbReference>
<reference evidence="2 3" key="1">
    <citation type="submission" date="2016-10" db="EMBL/GenBank/DDBJ databases">
        <authorList>
            <person name="de Groot N.N."/>
        </authorList>
    </citation>
    <scope>NUCLEOTIDE SEQUENCE [LARGE SCALE GENOMIC DNA]</scope>
    <source>
        <strain evidence="2 3">EP1-55-1</strain>
    </source>
</reference>
<dbReference type="STRING" id="223786.SAMN05216234_1305"/>